<comment type="caution">
    <text evidence="1">The sequence shown here is derived from an EMBL/GenBank/DDBJ whole genome shotgun (WGS) entry which is preliminary data.</text>
</comment>
<evidence type="ECO:0000313" key="2">
    <source>
        <dbReference type="EMBL" id="EPC08686.1"/>
    </source>
</evidence>
<name>A0ABP2X2W8_9FLAO</name>
<gene>
    <name evidence="2" type="ORF">HMPREF9712_03590</name>
    <name evidence="1" type="ORF">HMPREF9712_03648</name>
</gene>
<keyword evidence="3" id="KW-1185">Reference proteome</keyword>
<protein>
    <recommendedName>
        <fullName evidence="4">Sel1 repeat family protein</fullName>
    </recommendedName>
</protein>
<evidence type="ECO:0008006" key="4">
    <source>
        <dbReference type="Google" id="ProtNLM"/>
    </source>
</evidence>
<dbReference type="SUPFAM" id="SSF81901">
    <property type="entry name" value="HCP-like"/>
    <property type="match status" value="1"/>
</dbReference>
<evidence type="ECO:0000313" key="1">
    <source>
        <dbReference type="EMBL" id="EPC08658.1"/>
    </source>
</evidence>
<dbReference type="Proteomes" id="UP000005402">
    <property type="component" value="Unassembled WGS sequence"/>
</dbReference>
<evidence type="ECO:0000313" key="3">
    <source>
        <dbReference type="Proteomes" id="UP000005402"/>
    </source>
</evidence>
<organism evidence="1 3">
    <name type="scientific">Myroides odoratimimus CCUG 10230</name>
    <dbReference type="NCBI Taxonomy" id="883150"/>
    <lineage>
        <taxon>Bacteria</taxon>
        <taxon>Pseudomonadati</taxon>
        <taxon>Bacteroidota</taxon>
        <taxon>Flavobacteriia</taxon>
        <taxon>Flavobacteriales</taxon>
        <taxon>Flavobacteriaceae</taxon>
        <taxon>Myroides</taxon>
    </lineage>
</organism>
<sequence length="221" mass="25106">MKVRELHIDSEVIVFVIVNQDNEDVLEWEVEATKYAVLPDAEGDFFVKGLEISNTGIAEVYVGMILPERISEIVLKNNVLGQLTVLECIETSSSQYLPSVASECYGNYELYYVHTNPKIGIDVLKEGFRQSNHYGAIAEDLGYIYRDEQCIHEAIEAFKISEEIGVSSCYIYKELADLYEELGNTPMKEEYNLKYIENGGLIVSTSTLSTYSYYHSTYHCP</sequence>
<dbReference type="EMBL" id="AGEC02000013">
    <property type="protein sequence ID" value="EPC08686.1"/>
    <property type="molecule type" value="Genomic_DNA"/>
</dbReference>
<reference evidence="1 3" key="1">
    <citation type="submission" date="2012-07" db="EMBL/GenBank/DDBJ databases">
        <title>The Genome Sequence of Myroides odoratimimus CCUG 10230.</title>
        <authorList>
            <consortium name="The Broad Institute Genome Sequencing Platform"/>
            <person name="Earl A."/>
            <person name="Ward D."/>
            <person name="Feldgarden M."/>
            <person name="Gevers D."/>
            <person name="Huys G."/>
            <person name="Walker B."/>
            <person name="Young S.K."/>
            <person name="Zeng Q."/>
            <person name="Gargeya S."/>
            <person name="Fitzgerald M."/>
            <person name="Haas B."/>
            <person name="Abouelleil A."/>
            <person name="Alvarado L."/>
            <person name="Arachchi H.M."/>
            <person name="Berlin A.M."/>
            <person name="Chapman S.B."/>
            <person name="Goldberg J."/>
            <person name="Griggs A."/>
            <person name="Gujja S."/>
            <person name="Hansen M."/>
            <person name="Howarth C."/>
            <person name="Imamovic A."/>
            <person name="Larimer J."/>
            <person name="McCowen C."/>
            <person name="Montmayeur A."/>
            <person name="Murphy C."/>
            <person name="Neiman D."/>
            <person name="Pearson M."/>
            <person name="Priest M."/>
            <person name="Roberts A."/>
            <person name="Saif S."/>
            <person name="Shea T."/>
            <person name="Sisk P."/>
            <person name="Sykes S."/>
            <person name="Wortman J."/>
            <person name="Nusbaum C."/>
            <person name="Birren B."/>
        </authorList>
    </citation>
    <scope>NUCLEOTIDE SEQUENCE [LARGE SCALE GENOMIC DNA]</scope>
    <source>
        <strain evidence="1 3">CCUG 10230</strain>
    </source>
</reference>
<proteinExistence type="predicted"/>
<accession>A0ABP2X2W8</accession>
<dbReference type="EMBL" id="AGEC02000032">
    <property type="protein sequence ID" value="EPC08658.1"/>
    <property type="molecule type" value="Genomic_DNA"/>
</dbReference>
<dbReference type="RefSeq" id="WP_006260154.1">
    <property type="nucleotide sequence ID" value="NZ_KE161016.1"/>
</dbReference>